<dbReference type="GO" id="GO:0003723">
    <property type="term" value="F:RNA binding"/>
    <property type="evidence" value="ECO:0007669"/>
    <property type="project" value="TreeGrafter"/>
</dbReference>
<feature type="coiled-coil region" evidence="9">
    <location>
        <begin position="652"/>
        <end position="686"/>
    </location>
</feature>
<gene>
    <name evidence="13" type="ORF">BQ4739_LOCUS19348</name>
</gene>
<feature type="compositionally biased region" description="Basic residues" evidence="10">
    <location>
        <begin position="941"/>
        <end position="950"/>
    </location>
</feature>
<evidence type="ECO:0000256" key="9">
    <source>
        <dbReference type="SAM" id="Coils"/>
    </source>
</evidence>
<dbReference type="SMART" id="SM00441">
    <property type="entry name" value="FF"/>
    <property type="match status" value="5"/>
</dbReference>
<dbReference type="Pfam" id="PF01846">
    <property type="entry name" value="FF"/>
    <property type="match status" value="4"/>
</dbReference>
<feature type="compositionally biased region" description="Low complexity" evidence="10">
    <location>
        <begin position="20"/>
        <end position="45"/>
    </location>
</feature>
<name>A0A383WNM4_TETOB</name>
<dbReference type="Gene3D" id="1.10.10.440">
    <property type="entry name" value="FF domain"/>
    <property type="match status" value="5"/>
</dbReference>
<dbReference type="InterPro" id="IPR001202">
    <property type="entry name" value="WW_dom"/>
</dbReference>
<evidence type="ECO:0000256" key="2">
    <source>
        <dbReference type="ARBA" id="ARBA00022664"/>
    </source>
</evidence>
<dbReference type="PROSITE" id="PS51676">
    <property type="entry name" value="FF"/>
    <property type="match status" value="2"/>
</dbReference>
<evidence type="ECO:0000256" key="10">
    <source>
        <dbReference type="SAM" id="MobiDB-lite"/>
    </source>
</evidence>
<feature type="region of interest" description="Disordered" evidence="10">
    <location>
        <begin position="19"/>
        <end position="45"/>
    </location>
</feature>
<feature type="region of interest" description="Disordered" evidence="10">
    <location>
        <begin position="212"/>
        <end position="293"/>
    </location>
</feature>
<evidence type="ECO:0000256" key="6">
    <source>
        <dbReference type="ARBA" id="ARBA00056384"/>
    </source>
</evidence>
<feature type="domain" description="FF" evidence="12">
    <location>
        <begin position="608"/>
        <end position="661"/>
    </location>
</feature>
<accession>A0A383WNM4</accession>
<dbReference type="GO" id="GO:0070063">
    <property type="term" value="F:RNA polymerase binding"/>
    <property type="evidence" value="ECO:0007669"/>
    <property type="project" value="UniProtKB-ARBA"/>
</dbReference>
<dbReference type="InterPro" id="IPR039726">
    <property type="entry name" value="Prp40-like"/>
</dbReference>
<comment type="subunit">
    <text evidence="8">Interacts (via the WW domains) with the phosphorylated C-terminal domain of NRPB1 (via CTD domain).</text>
</comment>
<reference evidence="13 14" key="1">
    <citation type="submission" date="2016-10" db="EMBL/GenBank/DDBJ databases">
        <authorList>
            <person name="Cai Z."/>
        </authorList>
    </citation>
    <scope>NUCLEOTIDE SEQUENCE [LARGE SCALE GENOMIC DNA]</scope>
</reference>
<dbReference type="InterPro" id="IPR036020">
    <property type="entry name" value="WW_dom_sf"/>
</dbReference>
<feature type="compositionally biased region" description="Basic and acidic residues" evidence="10">
    <location>
        <begin position="926"/>
        <end position="940"/>
    </location>
</feature>
<evidence type="ECO:0000256" key="1">
    <source>
        <dbReference type="ARBA" id="ARBA00004123"/>
    </source>
</evidence>
<dbReference type="SUPFAM" id="SSF81698">
    <property type="entry name" value="FF domain"/>
    <property type="match status" value="5"/>
</dbReference>
<evidence type="ECO:0000256" key="7">
    <source>
        <dbReference type="ARBA" id="ARBA00061317"/>
    </source>
</evidence>
<keyword evidence="3" id="KW-0677">Repeat</keyword>
<dbReference type="CDD" id="cd00201">
    <property type="entry name" value="WW"/>
    <property type="match status" value="2"/>
</dbReference>
<evidence type="ECO:0000313" key="13">
    <source>
        <dbReference type="EMBL" id="SZX79055.1"/>
    </source>
</evidence>
<feature type="domain" description="FF" evidence="12">
    <location>
        <begin position="680"/>
        <end position="742"/>
    </location>
</feature>
<protein>
    <recommendedName>
        <fullName evidence="15">WW domain-containing protein</fullName>
    </recommendedName>
</protein>
<dbReference type="GO" id="GO:0005685">
    <property type="term" value="C:U1 snRNP"/>
    <property type="evidence" value="ECO:0007669"/>
    <property type="project" value="TreeGrafter"/>
</dbReference>
<keyword evidence="4" id="KW-0508">mRNA splicing</keyword>
<dbReference type="AlphaFoldDB" id="A0A383WNM4"/>
<dbReference type="PROSITE" id="PS50020">
    <property type="entry name" value="WW_DOMAIN_2"/>
    <property type="match status" value="2"/>
</dbReference>
<feature type="coiled-coil region" evidence="9">
    <location>
        <begin position="586"/>
        <end position="613"/>
    </location>
</feature>
<evidence type="ECO:0000259" key="11">
    <source>
        <dbReference type="PROSITE" id="PS50020"/>
    </source>
</evidence>
<feature type="compositionally biased region" description="Low complexity" evidence="10">
    <location>
        <begin position="251"/>
        <end position="278"/>
    </location>
</feature>
<feature type="region of interest" description="Disordered" evidence="10">
    <location>
        <begin position="443"/>
        <end position="463"/>
    </location>
</feature>
<keyword evidence="9" id="KW-0175">Coiled coil</keyword>
<dbReference type="PANTHER" id="PTHR11864">
    <property type="entry name" value="PRE-MRNA-PROCESSING PROTEIN PRP40"/>
    <property type="match status" value="1"/>
</dbReference>
<keyword evidence="14" id="KW-1185">Reference proteome</keyword>
<dbReference type="SMART" id="SM00456">
    <property type="entry name" value="WW"/>
    <property type="match status" value="2"/>
</dbReference>
<dbReference type="Pfam" id="PF00397">
    <property type="entry name" value="WW"/>
    <property type="match status" value="2"/>
</dbReference>
<comment type="similarity">
    <text evidence="7">Belongs to the PRPF40 family.</text>
</comment>
<dbReference type="PROSITE" id="PS01159">
    <property type="entry name" value="WW_DOMAIN_1"/>
    <property type="match status" value="1"/>
</dbReference>
<proteinExistence type="inferred from homology"/>
<keyword evidence="2" id="KW-0507">mRNA processing</keyword>
<organism evidence="13 14">
    <name type="scientific">Tetradesmus obliquus</name>
    <name type="common">Green alga</name>
    <name type="synonym">Acutodesmus obliquus</name>
    <dbReference type="NCBI Taxonomy" id="3088"/>
    <lineage>
        <taxon>Eukaryota</taxon>
        <taxon>Viridiplantae</taxon>
        <taxon>Chlorophyta</taxon>
        <taxon>core chlorophytes</taxon>
        <taxon>Chlorophyceae</taxon>
        <taxon>CS clade</taxon>
        <taxon>Sphaeropleales</taxon>
        <taxon>Scenedesmaceae</taxon>
        <taxon>Tetradesmus</taxon>
    </lineage>
</organism>
<evidence type="ECO:0000256" key="4">
    <source>
        <dbReference type="ARBA" id="ARBA00023187"/>
    </source>
</evidence>
<evidence type="ECO:0000256" key="5">
    <source>
        <dbReference type="ARBA" id="ARBA00023242"/>
    </source>
</evidence>
<dbReference type="GO" id="GO:0045292">
    <property type="term" value="P:mRNA cis splicing, via spliceosome"/>
    <property type="evidence" value="ECO:0007669"/>
    <property type="project" value="InterPro"/>
</dbReference>
<evidence type="ECO:0000313" key="14">
    <source>
        <dbReference type="Proteomes" id="UP000256970"/>
    </source>
</evidence>
<evidence type="ECO:0000256" key="8">
    <source>
        <dbReference type="ARBA" id="ARBA00064817"/>
    </source>
</evidence>
<dbReference type="GO" id="GO:0071004">
    <property type="term" value="C:U2-type prespliceosome"/>
    <property type="evidence" value="ECO:0007669"/>
    <property type="project" value="TreeGrafter"/>
</dbReference>
<dbReference type="SUPFAM" id="SSF51045">
    <property type="entry name" value="WW domain"/>
    <property type="match status" value="2"/>
</dbReference>
<dbReference type="Gene3D" id="2.20.70.10">
    <property type="match status" value="2"/>
</dbReference>
<evidence type="ECO:0008006" key="15">
    <source>
        <dbReference type="Google" id="ProtNLM"/>
    </source>
</evidence>
<evidence type="ECO:0000256" key="3">
    <source>
        <dbReference type="ARBA" id="ARBA00022737"/>
    </source>
</evidence>
<dbReference type="InterPro" id="IPR002713">
    <property type="entry name" value="FF_domain"/>
</dbReference>
<sequence length="962" mass="101408">MAGRGRAATLPAWMTGGGAAPAPGAPAASGPPAAHAGGPAAPGSAAAGAGAALLQAQAIAQSLTAQGPTGVVSQQPGTPAAAAALGMQRAAMVVPSSISPGGAAAAPSPTGQQHAAAPANTAAMAAAAIAAAQAAAAAAGVGSGGAPAAAAAASNPAAVAAAGGVPPGMYGARPPGLPGMTAVGGPPLGGVPPPLGAVPPGAYPMPGVLPGQPPMFRPPPGMPPGMLPPPGFPGAPGMPFPGQPHVPFPPHMQHMPPMQQQQQQQQQQQPVQQQQQPQSDWTEHPGPNGRSYFFNRVTKVSTWTKPDELMTAVERAKAAADKAGAAAPAAAAAAAPAAAAPAAAAAAPAAAAPAAASSAAASDVAAAAAAGSSSAVSEAAKAWKQYTAPDGRPYFYNKITKESKWTMPEEMKQAAAAAAGGTAAAGKAAPAAAAAAANGDASRDAAKAKEQPAAAAAPKAKEEPAKPIVYATKEAAKEAFKALLTDFDIPAEASWDNAMRLIIHDPRYGALKALGEKKSAFNEYCTARRAAEREEARRRQVAAKEGFMALLEDAAELEPGDTYDRAARLLNHDGRWKEVESDALRRELFKDHMEALKRRRVEAEKRKQESAVAAFKELLARSSLKPSSSWRKVAAKLQDEEAYEALDRLTRLEVFQAHIRQLEEEERQAKEREKELVRRRERKNRDAFRALLLRHRDEGSITVHSRWKAYAPLIEESEEYQAVKKNAAGSRPKELFEDVILELEEEWDKAKPLLKEALRAAGWAAAADSSYEAYLEALAGQQQQQDGEGAKEGAAELASKLAAMRDSHKRCYFEEQVGRAKEKAAEAEKKKRKAADKFAAFVRSAEGLYASTTWEEFEDAFKGEAEFVAVGAEVAHKLFDEHIERLKAKEKKRDRDDDEDGSKKKKRSSRHDDDDHKKSKRHRRDRSRERSKDRSRERSSRGHSRDHRKRSPDDAEPEEGEV</sequence>
<comment type="subcellular location">
    <subcellularLocation>
        <location evidence="1">Nucleus</location>
    </subcellularLocation>
</comment>
<dbReference type="EMBL" id="FNXT01001350">
    <property type="protein sequence ID" value="SZX79055.1"/>
    <property type="molecule type" value="Genomic_DNA"/>
</dbReference>
<keyword evidence="5" id="KW-0539">Nucleus</keyword>
<feature type="domain" description="WW" evidence="11">
    <location>
        <begin position="275"/>
        <end position="308"/>
    </location>
</feature>
<feature type="region of interest" description="Disordered" evidence="10">
    <location>
        <begin position="888"/>
        <end position="962"/>
    </location>
</feature>
<comment type="function">
    <text evidence="6">Binds the phosphorylated C-terminal domain (CTD) of the largest subunit of RNA polymerase II and functions as a scaffold for RNA processing machineries. May be involved in pre-mRNA splicing.</text>
</comment>
<evidence type="ECO:0000259" key="12">
    <source>
        <dbReference type="PROSITE" id="PS51676"/>
    </source>
</evidence>
<feature type="domain" description="WW" evidence="11">
    <location>
        <begin position="377"/>
        <end position="410"/>
    </location>
</feature>
<feature type="compositionally biased region" description="Pro residues" evidence="10">
    <location>
        <begin position="212"/>
        <end position="250"/>
    </location>
</feature>
<dbReference type="InterPro" id="IPR036517">
    <property type="entry name" value="FF_domain_sf"/>
</dbReference>
<dbReference type="STRING" id="3088.A0A383WNM4"/>
<dbReference type="FunFam" id="1.10.10.440:FF:000013">
    <property type="entry name" value="pre-mRNA-processing protein 40A isoform X1"/>
    <property type="match status" value="1"/>
</dbReference>
<dbReference type="PANTHER" id="PTHR11864:SF0">
    <property type="entry name" value="PRP40 PRE-MRNA PROCESSING FACTOR 40 HOMOLOG A (YEAST)"/>
    <property type="match status" value="1"/>
</dbReference>
<dbReference type="Proteomes" id="UP000256970">
    <property type="component" value="Unassembled WGS sequence"/>
</dbReference>